<dbReference type="Pfam" id="PF19031">
    <property type="entry name" value="Intu_longin_1"/>
    <property type="match status" value="1"/>
</dbReference>
<reference evidence="5" key="1">
    <citation type="journal article" date="2007" name="Science">
        <title>Draft genome of the filarial nematode parasite Brugia malayi.</title>
        <authorList>
            <person name="Ghedin E."/>
            <person name="Wang S."/>
            <person name="Spiro D."/>
            <person name="Caler E."/>
            <person name="Zhao Q."/>
            <person name="Crabtree J."/>
            <person name="Allen J.E."/>
            <person name="Delcher A.L."/>
            <person name="Guiliano D.B."/>
            <person name="Miranda-Saavedra D."/>
            <person name="Angiuoli S.V."/>
            <person name="Creasy T."/>
            <person name="Amedeo P."/>
            <person name="Haas B."/>
            <person name="El-Sayed N.M."/>
            <person name="Wortman J.R."/>
            <person name="Feldblyum T."/>
            <person name="Tallon L."/>
            <person name="Schatz M."/>
            <person name="Shumway M."/>
            <person name="Koo H."/>
            <person name="Salzberg S.L."/>
            <person name="Schobel S."/>
            <person name="Pertea M."/>
            <person name="Pop M."/>
            <person name="White O."/>
            <person name="Barton G.J."/>
            <person name="Carlow C.K."/>
            <person name="Crawford M.J."/>
            <person name="Daub J."/>
            <person name="Dimmic M.W."/>
            <person name="Estes C.F."/>
            <person name="Foster J.M."/>
            <person name="Ganatra M."/>
            <person name="Gregory W.F."/>
            <person name="Johnson N.M."/>
            <person name="Jin J."/>
            <person name="Komuniecki R."/>
            <person name="Korf I."/>
            <person name="Kumar S."/>
            <person name="Laney S."/>
            <person name="Li B.W."/>
            <person name="Li W."/>
            <person name="Lindblom T.H."/>
            <person name="Lustigman S."/>
            <person name="Ma D."/>
            <person name="Maina C.V."/>
            <person name="Martin D.M."/>
            <person name="McCarter J.P."/>
            <person name="McReynolds L."/>
            <person name="Mitreva M."/>
            <person name="Nutman T.B."/>
            <person name="Parkinson J."/>
            <person name="Peregrin-Alvarez J.M."/>
            <person name="Poole C."/>
            <person name="Ren Q."/>
            <person name="Saunders L."/>
            <person name="Sluder A.E."/>
            <person name="Smith K."/>
            <person name="Stanke M."/>
            <person name="Unnasch T.R."/>
            <person name="Ware J."/>
            <person name="Wei A.D."/>
            <person name="Weil G."/>
            <person name="Williams D.J."/>
            <person name="Zhang Y."/>
            <person name="Williams S.A."/>
            <person name="Fraser-Liggett C."/>
            <person name="Slatko B."/>
            <person name="Blaxter M.L."/>
            <person name="Scott A.L."/>
        </authorList>
    </citation>
    <scope>NUCLEOTIDE SEQUENCE</scope>
    <source>
        <strain evidence="5">FR3</strain>
    </source>
</reference>
<evidence type="ECO:0000259" key="3">
    <source>
        <dbReference type="Pfam" id="PF19032"/>
    </source>
</evidence>
<dbReference type="InterPro" id="IPR043989">
    <property type="entry name" value="CCZ1/INTU/HSP4_longin_3"/>
</dbReference>
<dbReference type="Pfam" id="PF19032">
    <property type="entry name" value="Intu_longin_2"/>
    <property type="match status" value="1"/>
</dbReference>
<evidence type="ECO:0000259" key="2">
    <source>
        <dbReference type="Pfam" id="PF19031"/>
    </source>
</evidence>
<dbReference type="InterPro" id="IPR043987">
    <property type="entry name" value="CCZ1/INTU/HSP4_longin_1"/>
</dbReference>
<dbReference type="GO" id="GO:0035658">
    <property type="term" value="C:Mon1-Ccz1 complex"/>
    <property type="evidence" value="ECO:0007669"/>
    <property type="project" value="InterPro"/>
</dbReference>
<organism evidence="5">
    <name type="scientific">Brugia malayi</name>
    <name type="common">Filarial nematode worm</name>
    <dbReference type="NCBI Taxonomy" id="6279"/>
    <lineage>
        <taxon>Eukaryota</taxon>
        <taxon>Metazoa</taxon>
        <taxon>Ecdysozoa</taxon>
        <taxon>Nematoda</taxon>
        <taxon>Chromadorea</taxon>
        <taxon>Rhabditida</taxon>
        <taxon>Spirurina</taxon>
        <taxon>Spiruromorpha</taxon>
        <taxon>Filarioidea</taxon>
        <taxon>Onchocercidae</taxon>
        <taxon>Brugia</taxon>
    </lineage>
</organism>
<comment type="similarity">
    <text evidence="1">Belongs to the CCZ1 family.</text>
</comment>
<evidence type="ECO:0000313" key="5">
    <source>
        <dbReference type="EMBL" id="CTP81457.1"/>
    </source>
</evidence>
<feature type="domain" description="CCZ1/INTU second Longin" evidence="3">
    <location>
        <begin position="259"/>
        <end position="387"/>
    </location>
</feature>
<name>A0A0I9R333_BRUMA</name>
<dbReference type="AlphaFoldDB" id="A0A0I9R333"/>
<feature type="domain" description="CCZ1/INTU/HSP4 first Longin" evidence="2">
    <location>
        <begin position="69"/>
        <end position="190"/>
    </location>
</feature>
<reference evidence="5" key="2">
    <citation type="submission" date="2012-12" db="EMBL/GenBank/DDBJ databases">
        <authorList>
            <person name="Gao Y.W."/>
            <person name="Fan S.T."/>
            <person name="Sun H.T."/>
            <person name="Wang Z."/>
            <person name="Gao X.L."/>
            <person name="Li Y.G."/>
            <person name="Wang T.C."/>
            <person name="Zhang K."/>
            <person name="Xu W.W."/>
            <person name="Yu Z.J."/>
            <person name="Xia X.Z."/>
        </authorList>
    </citation>
    <scope>NUCLEOTIDE SEQUENCE</scope>
    <source>
        <strain evidence="5">FR3</strain>
    </source>
</reference>
<dbReference type="InterPro" id="IPR013176">
    <property type="entry name" value="Ccz1"/>
</dbReference>
<accession>A0A0I9R333</accession>
<feature type="domain" description="CCZ1/INTU/HPS4 third Longin" evidence="4">
    <location>
        <begin position="411"/>
        <end position="497"/>
    </location>
</feature>
<gene>
    <name evidence="5" type="primary">Bma-ccz-1</name>
    <name evidence="5" type="ORF">BM_Bm4566</name>
</gene>
<dbReference type="OMA" id="DCQALHT"/>
<evidence type="ECO:0000256" key="1">
    <source>
        <dbReference type="ARBA" id="ARBA00005352"/>
    </source>
</evidence>
<proteinExistence type="inferred from homology"/>
<dbReference type="GO" id="GO:0016192">
    <property type="term" value="P:vesicle-mediated transport"/>
    <property type="evidence" value="ECO:0007669"/>
    <property type="project" value="InterPro"/>
</dbReference>
<dbReference type="PANTHER" id="PTHR13056:SF0">
    <property type="entry name" value="VACUOLAR FUSION PROTEIN CCZ1 HOMOLOG-RELATED"/>
    <property type="match status" value="1"/>
</dbReference>
<sequence length="522" mass="60769">MPSQLHPYTTTTFVLTIICKSQRDNEPVIRKLSWVIVIRPERMFTYFISMEQLFSGSKSNACHFIDIFDFIFVAHPDSGRTEGKESERVFYFNSPQNESMEKQTQITGFAEAVVNFTENFTENKDESEFQYRYVNTSKQLHVYVQVESGKFIIGTGVNKELSINEDYVLRGSAIKAVLITAYKMFRLFFGPFSRLVTDNSIHLKDRLEYFFSRYLPQLRLHHMPLLDVFCGVDYLSLDSTNYLRIENLLDDLVETFPQISKTVFFYQERLITYNVSKTDLPILYRYLTQHLLSRSLKEELQPEKFSRRDSVHRGKFLTGLVVPSKNRSINDKCGAKLPIVYLCDDDDERRLAPYEMIVYRALNATVCMFIQKSIDAQFLQQLDDYLGPELTALASLIAESYNNLNDISRKENEFHFVYFNPESLSLKTSLMENIDSNRSSNLPSVPSSVYKSVCDLFDEFLENNDFGETSARLDTDWWLIVKKVNKRFLLLILRSATLTASAEVQQYVNDIIKINFDTVFLF</sequence>
<dbReference type="EMBL" id="LN857000">
    <property type="protein sequence ID" value="CTP81457.1"/>
    <property type="molecule type" value="Genomic_DNA"/>
</dbReference>
<dbReference type="Pfam" id="PF19033">
    <property type="entry name" value="Intu_longin_3"/>
    <property type="match status" value="1"/>
</dbReference>
<protein>
    <submittedName>
        <fullName evidence="5">BMA-CCZ-1</fullName>
    </submittedName>
</protein>
<evidence type="ECO:0000259" key="4">
    <source>
        <dbReference type="Pfam" id="PF19033"/>
    </source>
</evidence>
<dbReference type="InterPro" id="IPR043988">
    <property type="entry name" value="CCZ1/INTU_longin_2"/>
</dbReference>
<dbReference type="PANTHER" id="PTHR13056">
    <property type="entry name" value="VACUOLAR FUSION PROTEIN CCZ1 HOMOLOG-RELATED"/>
    <property type="match status" value="1"/>
</dbReference>